<feature type="domain" description="HTH tetR-type" evidence="5">
    <location>
        <begin position="11"/>
        <end position="71"/>
    </location>
</feature>
<accession>A0A1N6I3P8</accession>
<dbReference type="InterPro" id="IPR001647">
    <property type="entry name" value="HTH_TetR"/>
</dbReference>
<keyword evidence="3" id="KW-0804">Transcription</keyword>
<evidence type="ECO:0000256" key="3">
    <source>
        <dbReference type="ARBA" id="ARBA00023163"/>
    </source>
</evidence>
<dbReference type="PROSITE" id="PS50977">
    <property type="entry name" value="HTH_TETR_2"/>
    <property type="match status" value="1"/>
</dbReference>
<sequence length="214" mass="22988">MATTNELSRSERKRRAILAAAEDLFLRNGFLGTSMDELAELSEVSKQTVYAHFGSKESLFVELVSSMTAGAGDGLHDHDEHPAPDGDVAGYLARYAADELAVVMTPRLLKLRRLVIGEVERFPDLARALYEHGPSRAIRSLAVTMAALAERGLLSVDDPIEAATTFNWLIMGAPMNEAMLLGDGAIPDAAALQRHAAHAARVFVAAYGVGDGTR</sequence>
<proteinExistence type="predicted"/>
<gene>
    <name evidence="6" type="ORF">SAMN05443544_3644</name>
</gene>
<dbReference type="GO" id="GO:0000976">
    <property type="term" value="F:transcription cis-regulatory region binding"/>
    <property type="evidence" value="ECO:0007669"/>
    <property type="project" value="TreeGrafter"/>
</dbReference>
<keyword evidence="1" id="KW-0805">Transcription regulation</keyword>
<name>A0A1N6I3P8_9MICO</name>
<dbReference type="InterPro" id="IPR009057">
    <property type="entry name" value="Homeodomain-like_sf"/>
</dbReference>
<dbReference type="Gene3D" id="1.10.357.10">
    <property type="entry name" value="Tetracycline Repressor, domain 2"/>
    <property type="match status" value="1"/>
</dbReference>
<dbReference type="Pfam" id="PF00440">
    <property type="entry name" value="TetR_N"/>
    <property type="match status" value="1"/>
</dbReference>
<evidence type="ECO:0000256" key="1">
    <source>
        <dbReference type="ARBA" id="ARBA00023015"/>
    </source>
</evidence>
<dbReference type="PANTHER" id="PTHR30055">
    <property type="entry name" value="HTH-TYPE TRANSCRIPTIONAL REGULATOR RUTR"/>
    <property type="match status" value="1"/>
</dbReference>
<dbReference type="SUPFAM" id="SSF46689">
    <property type="entry name" value="Homeodomain-like"/>
    <property type="match status" value="1"/>
</dbReference>
<keyword evidence="7" id="KW-1185">Reference proteome</keyword>
<dbReference type="FunFam" id="1.10.10.60:FF:000141">
    <property type="entry name" value="TetR family transcriptional regulator"/>
    <property type="match status" value="1"/>
</dbReference>
<dbReference type="RefSeq" id="WP_074261768.1">
    <property type="nucleotide sequence ID" value="NZ_FSRJ01000005.1"/>
</dbReference>
<keyword evidence="2 4" id="KW-0238">DNA-binding</keyword>
<dbReference type="STRING" id="232089.SAMN05443544_3644"/>
<dbReference type="Proteomes" id="UP000184699">
    <property type="component" value="Unassembled WGS sequence"/>
</dbReference>
<evidence type="ECO:0000313" key="6">
    <source>
        <dbReference type="EMBL" id="SIO26657.1"/>
    </source>
</evidence>
<dbReference type="PANTHER" id="PTHR30055:SF146">
    <property type="entry name" value="HTH-TYPE TRANSCRIPTIONAL DUAL REGULATOR CECR"/>
    <property type="match status" value="1"/>
</dbReference>
<evidence type="ECO:0000313" key="7">
    <source>
        <dbReference type="Proteomes" id="UP000184699"/>
    </source>
</evidence>
<dbReference type="Pfam" id="PF14246">
    <property type="entry name" value="TetR_C_7"/>
    <property type="match status" value="1"/>
</dbReference>
<dbReference type="InterPro" id="IPR039536">
    <property type="entry name" value="TetR_C_Proteobacteria"/>
</dbReference>
<feature type="DNA-binding region" description="H-T-H motif" evidence="4">
    <location>
        <begin position="34"/>
        <end position="53"/>
    </location>
</feature>
<dbReference type="OrthoDB" id="7186128at2"/>
<dbReference type="InterPro" id="IPR050109">
    <property type="entry name" value="HTH-type_TetR-like_transc_reg"/>
</dbReference>
<dbReference type="GO" id="GO:0045892">
    <property type="term" value="P:negative regulation of DNA-templated transcription"/>
    <property type="evidence" value="ECO:0007669"/>
    <property type="project" value="UniProtKB-ARBA"/>
</dbReference>
<dbReference type="SUPFAM" id="SSF48498">
    <property type="entry name" value="Tetracyclin repressor-like, C-terminal domain"/>
    <property type="match status" value="1"/>
</dbReference>
<organism evidence="6 7">
    <name type="scientific">Agromyces cerinus subsp. cerinus</name>
    <dbReference type="NCBI Taxonomy" id="232089"/>
    <lineage>
        <taxon>Bacteria</taxon>
        <taxon>Bacillati</taxon>
        <taxon>Actinomycetota</taxon>
        <taxon>Actinomycetes</taxon>
        <taxon>Micrococcales</taxon>
        <taxon>Microbacteriaceae</taxon>
        <taxon>Agromyces</taxon>
    </lineage>
</organism>
<dbReference type="GO" id="GO:0003700">
    <property type="term" value="F:DNA-binding transcription factor activity"/>
    <property type="evidence" value="ECO:0007669"/>
    <property type="project" value="TreeGrafter"/>
</dbReference>
<evidence type="ECO:0000259" key="5">
    <source>
        <dbReference type="PROSITE" id="PS50977"/>
    </source>
</evidence>
<dbReference type="PRINTS" id="PR00455">
    <property type="entry name" value="HTHTETR"/>
</dbReference>
<dbReference type="AlphaFoldDB" id="A0A1N6I3P8"/>
<evidence type="ECO:0000256" key="2">
    <source>
        <dbReference type="ARBA" id="ARBA00023125"/>
    </source>
</evidence>
<evidence type="ECO:0000256" key="4">
    <source>
        <dbReference type="PROSITE-ProRule" id="PRU00335"/>
    </source>
</evidence>
<protein>
    <submittedName>
        <fullName evidence="6">Transcriptional regulator, TetR family</fullName>
    </submittedName>
</protein>
<reference evidence="7" key="1">
    <citation type="submission" date="2016-11" db="EMBL/GenBank/DDBJ databases">
        <authorList>
            <person name="Varghese N."/>
            <person name="Submissions S."/>
        </authorList>
    </citation>
    <scope>NUCLEOTIDE SEQUENCE [LARGE SCALE GENOMIC DNA]</scope>
    <source>
        <strain evidence="7">DSM 8595</strain>
    </source>
</reference>
<dbReference type="EMBL" id="FSRJ01000005">
    <property type="protein sequence ID" value="SIO26657.1"/>
    <property type="molecule type" value="Genomic_DNA"/>
</dbReference>
<dbReference type="InterPro" id="IPR036271">
    <property type="entry name" value="Tet_transcr_reg_TetR-rel_C_sf"/>
</dbReference>